<comment type="caution">
    <text evidence="2">The sequence shown here is derived from an EMBL/GenBank/DDBJ whole genome shotgun (WGS) entry which is preliminary data.</text>
</comment>
<feature type="chain" id="PRO_5044065170" evidence="1">
    <location>
        <begin position="22"/>
        <end position="153"/>
    </location>
</feature>
<protein>
    <submittedName>
        <fullName evidence="2">DUF1307 domain-containing protein</fullName>
    </submittedName>
</protein>
<evidence type="ECO:0000256" key="1">
    <source>
        <dbReference type="SAM" id="SignalP"/>
    </source>
</evidence>
<evidence type="ECO:0000313" key="3">
    <source>
        <dbReference type="Proteomes" id="UP000238153"/>
    </source>
</evidence>
<dbReference type="PROSITE" id="PS51257">
    <property type="entry name" value="PROKAR_LIPOPROTEIN"/>
    <property type="match status" value="1"/>
</dbReference>
<name>A0A2A1KGD0_STAHA</name>
<dbReference type="RefSeq" id="WP_016930771.1">
    <property type="nucleotide sequence ID" value="NZ_CAJCFW010000029.1"/>
</dbReference>
<keyword evidence="1" id="KW-0732">Signal</keyword>
<organism evidence="2 3">
    <name type="scientific">Staphylococcus haemolyticus</name>
    <dbReference type="NCBI Taxonomy" id="1283"/>
    <lineage>
        <taxon>Bacteria</taxon>
        <taxon>Bacillati</taxon>
        <taxon>Bacillota</taxon>
        <taxon>Bacilli</taxon>
        <taxon>Bacillales</taxon>
        <taxon>Staphylococcaceae</taxon>
        <taxon>Staphylococcus</taxon>
    </lineage>
</organism>
<dbReference type="AlphaFoldDB" id="A0A2A1KGD0"/>
<dbReference type="SUPFAM" id="SSF160704">
    <property type="entry name" value="YehR-like"/>
    <property type="match status" value="1"/>
</dbReference>
<dbReference type="EMBL" id="PGWX01000357">
    <property type="protein sequence ID" value="PPJ73092.1"/>
    <property type="molecule type" value="Genomic_DNA"/>
</dbReference>
<feature type="signal peptide" evidence="1">
    <location>
        <begin position="1"/>
        <end position="21"/>
    </location>
</feature>
<dbReference type="Gene3D" id="3.30.1830.10">
    <property type="entry name" value="YehR-like"/>
    <property type="match status" value="1"/>
</dbReference>
<dbReference type="InterPro" id="IPR009736">
    <property type="entry name" value="DUF1307"/>
</dbReference>
<dbReference type="Pfam" id="PF06998">
    <property type="entry name" value="DUF1307"/>
    <property type="match status" value="1"/>
</dbReference>
<dbReference type="PIRSF" id="PIRSF006187">
    <property type="entry name" value="DUF1307"/>
    <property type="match status" value="1"/>
</dbReference>
<accession>A0A2A1KGD0</accession>
<sequence length="153" mass="17648">MMKKFFVLTILMVLSVSILGACSKERSKTYEGDMEGKHVLTTLSYKKNKVVKQSTVTTLKYNDFGMSKKEAKKTFQDHHQLKDLKGVSYSLENNHENWVETIDINYKKANIKEVEKHFSLMATSKKGKKVNMEGTVRELKKLGFKQKSNMTDE</sequence>
<gene>
    <name evidence="2" type="ORF">CV019_09840</name>
</gene>
<reference evidence="2 3" key="1">
    <citation type="submission" date="2017-11" db="EMBL/GenBank/DDBJ databases">
        <authorList>
            <person name="Founou R.C."/>
            <person name="Founou L."/>
            <person name="Allam M."/>
            <person name="Ismail A."/>
            <person name="Essack S.Y."/>
        </authorList>
    </citation>
    <scope>NUCLEOTIDE SEQUENCE [LARGE SCALE GENOMIC DNA]</scope>
    <source>
        <strain evidence="2 3">G811N2B1</strain>
    </source>
</reference>
<dbReference type="InterPro" id="IPR036699">
    <property type="entry name" value="YehR-like_sf"/>
</dbReference>
<dbReference type="Proteomes" id="UP000238153">
    <property type="component" value="Unassembled WGS sequence"/>
</dbReference>
<evidence type="ECO:0000313" key="2">
    <source>
        <dbReference type="EMBL" id="PPJ73092.1"/>
    </source>
</evidence>
<proteinExistence type="predicted"/>